<dbReference type="OrthoDB" id="3048530at2759"/>
<evidence type="ECO:0000313" key="2">
    <source>
        <dbReference type="Proteomes" id="UP000027222"/>
    </source>
</evidence>
<dbReference type="EMBL" id="KL142616">
    <property type="protein sequence ID" value="KDR64981.1"/>
    <property type="molecule type" value="Genomic_DNA"/>
</dbReference>
<keyword evidence="2" id="KW-1185">Reference proteome</keyword>
<proteinExistence type="predicted"/>
<dbReference type="Pfam" id="PF13975">
    <property type="entry name" value="gag-asp_proteas"/>
    <property type="match status" value="1"/>
</dbReference>
<dbReference type="CDD" id="cd00303">
    <property type="entry name" value="retropepsin_like"/>
    <property type="match status" value="1"/>
</dbReference>
<dbReference type="SUPFAM" id="SSF50630">
    <property type="entry name" value="Acid proteases"/>
    <property type="match status" value="1"/>
</dbReference>
<dbReference type="Proteomes" id="UP000027222">
    <property type="component" value="Unassembled WGS sequence"/>
</dbReference>
<protein>
    <recommendedName>
        <fullName evidence="3">Peptidase A2 domain-containing protein</fullName>
    </recommendedName>
</protein>
<sequence>MLAGILNDQNLQPDLRVASDPYLQFAQTHDGAVPKEVYVAKDTYALRSLYPKINHIGQEESIVDSGSQIVSMSEAVAIEIGLTWNPNVTINMQSANGSVEKTLGLAENVPFSFGGVTVYLQVHIIKNPPYRVLLGRPFDVLTSSTVQNTDDGDQRIVISDPNSERRAVLPTYRRGESPDVLQRQKAQSF</sequence>
<dbReference type="STRING" id="685588.A0A067S2J3"/>
<accession>A0A067S2J3</accession>
<evidence type="ECO:0000313" key="1">
    <source>
        <dbReference type="EMBL" id="KDR64981.1"/>
    </source>
</evidence>
<dbReference type="AlphaFoldDB" id="A0A067S2J3"/>
<dbReference type="InterPro" id="IPR021109">
    <property type="entry name" value="Peptidase_aspartic_dom_sf"/>
</dbReference>
<organism evidence="1 2">
    <name type="scientific">Galerina marginata (strain CBS 339.88)</name>
    <dbReference type="NCBI Taxonomy" id="685588"/>
    <lineage>
        <taxon>Eukaryota</taxon>
        <taxon>Fungi</taxon>
        <taxon>Dikarya</taxon>
        <taxon>Basidiomycota</taxon>
        <taxon>Agaricomycotina</taxon>
        <taxon>Agaricomycetes</taxon>
        <taxon>Agaricomycetidae</taxon>
        <taxon>Agaricales</taxon>
        <taxon>Agaricineae</taxon>
        <taxon>Strophariaceae</taxon>
        <taxon>Galerina</taxon>
    </lineage>
</organism>
<dbReference type="Gene3D" id="2.40.70.10">
    <property type="entry name" value="Acid Proteases"/>
    <property type="match status" value="1"/>
</dbReference>
<dbReference type="HOGENOM" id="CLU_003921_8_0_1"/>
<reference evidence="2" key="1">
    <citation type="journal article" date="2014" name="Proc. Natl. Acad. Sci. U.S.A.">
        <title>Extensive sampling of basidiomycete genomes demonstrates inadequacy of the white-rot/brown-rot paradigm for wood decay fungi.</title>
        <authorList>
            <person name="Riley R."/>
            <person name="Salamov A.A."/>
            <person name="Brown D.W."/>
            <person name="Nagy L.G."/>
            <person name="Floudas D."/>
            <person name="Held B.W."/>
            <person name="Levasseur A."/>
            <person name="Lombard V."/>
            <person name="Morin E."/>
            <person name="Otillar R."/>
            <person name="Lindquist E.A."/>
            <person name="Sun H."/>
            <person name="LaButti K.M."/>
            <person name="Schmutz J."/>
            <person name="Jabbour D."/>
            <person name="Luo H."/>
            <person name="Baker S.E."/>
            <person name="Pisabarro A.G."/>
            <person name="Walton J.D."/>
            <person name="Blanchette R.A."/>
            <person name="Henrissat B."/>
            <person name="Martin F."/>
            <person name="Cullen D."/>
            <person name="Hibbett D.S."/>
            <person name="Grigoriev I.V."/>
        </authorList>
    </citation>
    <scope>NUCLEOTIDE SEQUENCE [LARGE SCALE GENOMIC DNA]</scope>
    <source>
        <strain evidence="2">CBS 339.88</strain>
    </source>
</reference>
<name>A0A067S2J3_GALM3</name>
<gene>
    <name evidence="1" type="ORF">GALMADRAFT_82439</name>
</gene>
<evidence type="ECO:0008006" key="3">
    <source>
        <dbReference type="Google" id="ProtNLM"/>
    </source>
</evidence>